<dbReference type="CDD" id="cd07262">
    <property type="entry name" value="VOC_like"/>
    <property type="match status" value="1"/>
</dbReference>
<dbReference type="Gene3D" id="3.10.180.10">
    <property type="entry name" value="2,3-Dihydroxybiphenyl 1,2-Dioxygenase, domain 1"/>
    <property type="match status" value="1"/>
</dbReference>
<dbReference type="RefSeq" id="WP_191595120.1">
    <property type="nucleotide sequence ID" value="NZ_JACYFC010000003.1"/>
</dbReference>
<dbReference type="EMBL" id="JACYFC010000003">
    <property type="protein sequence ID" value="MBD5771763.1"/>
    <property type="molecule type" value="Genomic_DNA"/>
</dbReference>
<evidence type="ECO:0000313" key="2">
    <source>
        <dbReference type="EMBL" id="MBD5771763.1"/>
    </source>
</evidence>
<dbReference type="InterPro" id="IPR029068">
    <property type="entry name" value="Glyas_Bleomycin-R_OHBP_Dase"/>
</dbReference>
<sequence length="122" mass="13181">MIGYTTIGSKNLDKAVSFYDALLELVGGKRLMEMDRIKFYGTDAGGAMLAVCTPHDNNDQSCGNGQQVAIPGGSIEGAQALYNKAIELGATDAGEPGQRFDFFYGSYVYDLDGNKLCFFHMT</sequence>
<dbReference type="PANTHER" id="PTHR35006:SF1">
    <property type="entry name" value="BLL2941 PROTEIN"/>
    <property type="match status" value="1"/>
</dbReference>
<dbReference type="PANTHER" id="PTHR35006">
    <property type="entry name" value="GLYOXALASE FAMILY PROTEIN (AFU_ORTHOLOGUE AFUA_5G14830)"/>
    <property type="match status" value="1"/>
</dbReference>
<gene>
    <name evidence="2" type="ORF">IF202_11940</name>
</gene>
<proteinExistence type="predicted"/>
<reference evidence="2 3" key="1">
    <citation type="submission" date="2020-09" db="EMBL/GenBank/DDBJ databases">
        <title>Marinomonas sp. nov., isolated from the cysticercosis algae of Qingdao, China.</title>
        <authorList>
            <person name="Sun X."/>
        </authorList>
    </citation>
    <scope>NUCLEOTIDE SEQUENCE [LARGE SCALE GENOMIC DNA]</scope>
    <source>
        <strain evidence="2 3">SM2066</strain>
    </source>
</reference>
<keyword evidence="3" id="KW-1185">Reference proteome</keyword>
<accession>A0ABR8P0R7</accession>
<evidence type="ECO:0000313" key="3">
    <source>
        <dbReference type="Proteomes" id="UP000604161"/>
    </source>
</evidence>
<name>A0ABR8P0R7_9GAMM</name>
<dbReference type="Pfam" id="PF00903">
    <property type="entry name" value="Glyoxalase"/>
    <property type="match status" value="1"/>
</dbReference>
<feature type="domain" description="Glyoxalase/fosfomycin resistance/dioxygenase" evidence="1">
    <location>
        <begin position="2"/>
        <end position="118"/>
    </location>
</feature>
<evidence type="ECO:0000259" key="1">
    <source>
        <dbReference type="Pfam" id="PF00903"/>
    </source>
</evidence>
<dbReference type="SUPFAM" id="SSF54593">
    <property type="entry name" value="Glyoxalase/Bleomycin resistance protein/Dihydroxybiphenyl dioxygenase"/>
    <property type="match status" value="1"/>
</dbReference>
<comment type="caution">
    <text evidence="2">The sequence shown here is derived from an EMBL/GenBank/DDBJ whole genome shotgun (WGS) entry which is preliminary data.</text>
</comment>
<dbReference type="Proteomes" id="UP000604161">
    <property type="component" value="Unassembled WGS sequence"/>
</dbReference>
<organism evidence="2 3">
    <name type="scientific">Marinomonas colpomeniae</name>
    <dbReference type="NCBI Taxonomy" id="2774408"/>
    <lineage>
        <taxon>Bacteria</taxon>
        <taxon>Pseudomonadati</taxon>
        <taxon>Pseudomonadota</taxon>
        <taxon>Gammaproteobacteria</taxon>
        <taxon>Oceanospirillales</taxon>
        <taxon>Oceanospirillaceae</taxon>
        <taxon>Marinomonas</taxon>
    </lineage>
</organism>
<dbReference type="InterPro" id="IPR004360">
    <property type="entry name" value="Glyas_Fos-R_dOase_dom"/>
</dbReference>
<protein>
    <submittedName>
        <fullName evidence="2">VOC family protein</fullName>
    </submittedName>
</protein>